<evidence type="ECO:0000313" key="1">
    <source>
        <dbReference type="EMBL" id="MCO6419082.1"/>
    </source>
</evidence>
<protein>
    <submittedName>
        <fullName evidence="1">Uncharacterized protein</fullName>
    </submittedName>
</protein>
<proteinExistence type="predicted"/>
<reference evidence="1 2" key="1">
    <citation type="submission" date="2021-12" db="EMBL/GenBank/DDBJ databases">
        <title>Siccirubricoccus leaddurans sp. nov., a high concentration Zn2+ tolerance bacterium.</title>
        <authorList>
            <person name="Cao Y."/>
        </authorList>
    </citation>
    <scope>NUCLEOTIDE SEQUENCE [LARGE SCALE GENOMIC DNA]</scope>
    <source>
        <strain evidence="1 2">KC 17139</strain>
    </source>
</reference>
<dbReference type="Proteomes" id="UP001523392">
    <property type="component" value="Unassembled WGS sequence"/>
</dbReference>
<dbReference type="RefSeq" id="WP_252955703.1">
    <property type="nucleotide sequence ID" value="NZ_JAFIRR010000168.1"/>
</dbReference>
<organism evidence="1 2">
    <name type="scientific">Siccirubricoccus soli</name>
    <dbReference type="NCBI Taxonomy" id="2899147"/>
    <lineage>
        <taxon>Bacteria</taxon>
        <taxon>Pseudomonadati</taxon>
        <taxon>Pseudomonadota</taxon>
        <taxon>Alphaproteobacteria</taxon>
        <taxon>Acetobacterales</taxon>
        <taxon>Roseomonadaceae</taxon>
        <taxon>Siccirubricoccus</taxon>
    </lineage>
</organism>
<name>A0ABT1DAV9_9PROT</name>
<sequence length="199" mass="21625">MPHPLVAGLRPPYPAAMLAPAPPPRPPRYAEALVFLAGRERVRLAELARGLGIGPEVADVFLSCLLAEGRIGPRGLDGWWPVREAAAEMPARPEAAPAPGALARLEAALRQLEAVAMAVGIRARAAEARAALAERRLAALQRQARAAPEGEARFQALKRLLARELHPDQPAAPEEQRWREALFKRLWPRLEVLERGGGK</sequence>
<gene>
    <name evidence="1" type="ORF">JYK14_23400</name>
</gene>
<comment type="caution">
    <text evidence="1">The sequence shown here is derived from an EMBL/GenBank/DDBJ whole genome shotgun (WGS) entry which is preliminary data.</text>
</comment>
<dbReference type="EMBL" id="JAFIRR010000168">
    <property type="protein sequence ID" value="MCO6419082.1"/>
    <property type="molecule type" value="Genomic_DNA"/>
</dbReference>
<evidence type="ECO:0000313" key="2">
    <source>
        <dbReference type="Proteomes" id="UP001523392"/>
    </source>
</evidence>
<keyword evidence="2" id="KW-1185">Reference proteome</keyword>
<accession>A0ABT1DAV9</accession>